<gene>
    <name evidence="3" type="ORF">C444_15943</name>
</gene>
<keyword evidence="1" id="KW-1133">Transmembrane helix</keyword>
<comment type="caution">
    <text evidence="3">The sequence shown here is derived from an EMBL/GenBank/DDBJ whole genome shotgun (WGS) entry which is preliminary data.</text>
</comment>
<accession>M0L5Q0</accession>
<dbReference type="PROSITE" id="PS51410">
    <property type="entry name" value="BH4_AAA_HYDROXYL_2"/>
    <property type="match status" value="1"/>
</dbReference>
<evidence type="ECO:0000256" key="1">
    <source>
        <dbReference type="SAM" id="Phobius"/>
    </source>
</evidence>
<dbReference type="PATRIC" id="fig|1227453.3.peg.3146"/>
<dbReference type="OrthoDB" id="7264at2237"/>
<feature type="domain" description="Biopterin-dependent aromatic amino acid hydroxylase family profile" evidence="2">
    <location>
        <begin position="1"/>
        <end position="57"/>
    </location>
</feature>
<dbReference type="Proteomes" id="UP000011524">
    <property type="component" value="Unassembled WGS sequence"/>
</dbReference>
<keyword evidence="4" id="KW-1185">Reference proteome</keyword>
<evidence type="ECO:0000313" key="3">
    <source>
        <dbReference type="EMBL" id="EMA28871.1"/>
    </source>
</evidence>
<dbReference type="RefSeq" id="WP_004593959.1">
    <property type="nucleotide sequence ID" value="NZ_AOLY01000039.1"/>
</dbReference>
<protein>
    <recommendedName>
        <fullName evidence="2">Biopterin-dependent aromatic amino acid hydroxylase family profile domain-containing protein</fullName>
    </recommendedName>
</protein>
<dbReference type="STRING" id="1227453.C444_15943"/>
<evidence type="ECO:0000313" key="4">
    <source>
        <dbReference type="Proteomes" id="UP000011524"/>
    </source>
</evidence>
<sequence length="57" mass="5613">MATELTDRMTPAGLLAFGAAFGLAGLAVVNYATGVYGGAIVSSVGTVVATLFGVFTD</sequence>
<dbReference type="GO" id="GO:0016714">
    <property type="term" value="F:oxidoreductase activity, acting on paired donors, with incorporation or reduction of molecular oxygen, reduced pteridine as one donor, and incorporation of one atom of oxygen"/>
    <property type="evidence" value="ECO:0007669"/>
    <property type="project" value="InterPro"/>
</dbReference>
<dbReference type="AlphaFoldDB" id="M0L5Q0"/>
<dbReference type="InterPro" id="IPR019774">
    <property type="entry name" value="Aromatic-AA_hydroxylase_C"/>
</dbReference>
<organism evidence="3 4">
    <name type="scientific">Haloarcula japonica (strain ATCC 49778 / DSM 6131 / JCM 7785 / NBRC 101032 / NCIMB 13157 / TR-1)</name>
    <dbReference type="NCBI Taxonomy" id="1227453"/>
    <lineage>
        <taxon>Archaea</taxon>
        <taxon>Methanobacteriati</taxon>
        <taxon>Methanobacteriota</taxon>
        <taxon>Stenosarchaea group</taxon>
        <taxon>Halobacteria</taxon>
        <taxon>Halobacteriales</taxon>
        <taxon>Haloarculaceae</taxon>
        <taxon>Haloarcula</taxon>
    </lineage>
</organism>
<feature type="transmembrane region" description="Helical" evidence="1">
    <location>
        <begin position="35"/>
        <end position="55"/>
    </location>
</feature>
<reference evidence="3 4" key="1">
    <citation type="journal article" date="2014" name="PLoS Genet.">
        <title>Phylogenetically driven sequencing of extremely halophilic archaea reveals strategies for static and dynamic osmo-response.</title>
        <authorList>
            <person name="Becker E.A."/>
            <person name="Seitzer P.M."/>
            <person name="Tritt A."/>
            <person name="Larsen D."/>
            <person name="Krusor M."/>
            <person name="Yao A.I."/>
            <person name="Wu D."/>
            <person name="Madern D."/>
            <person name="Eisen J.A."/>
            <person name="Darling A.E."/>
            <person name="Facciotti M.T."/>
        </authorList>
    </citation>
    <scope>NUCLEOTIDE SEQUENCE [LARGE SCALE GENOMIC DNA]</scope>
    <source>
        <strain evidence="4">ATCC 49778 / DSM 6131 / JCM 7785 / NBRC 101032 / NCIMB 13157 / TR-1</strain>
    </source>
</reference>
<evidence type="ECO:0000259" key="2">
    <source>
        <dbReference type="PROSITE" id="PS51410"/>
    </source>
</evidence>
<proteinExistence type="predicted"/>
<keyword evidence="1" id="KW-0472">Membrane</keyword>
<name>M0L5Q0_HALJT</name>
<dbReference type="EMBL" id="AOLY01000039">
    <property type="protein sequence ID" value="EMA28871.1"/>
    <property type="molecule type" value="Genomic_DNA"/>
</dbReference>
<feature type="transmembrane region" description="Helical" evidence="1">
    <location>
        <begin position="12"/>
        <end position="29"/>
    </location>
</feature>
<keyword evidence="1" id="KW-0812">Transmembrane</keyword>